<dbReference type="InterPro" id="IPR003163">
    <property type="entry name" value="Tscrpt_reg_HTH_APSES-type"/>
</dbReference>
<feature type="domain" description="HTH APSES-type" evidence="2">
    <location>
        <begin position="95"/>
        <end position="213"/>
    </location>
</feature>
<gene>
    <name evidence="3" type="ORF">An08g08570</name>
</gene>
<dbReference type="GO" id="GO:0005634">
    <property type="term" value="C:nucleus"/>
    <property type="evidence" value="ECO:0007669"/>
    <property type="project" value="UniProtKB-ARBA"/>
</dbReference>
<reference evidence="3" key="2">
    <citation type="submission" date="2025-08" db="UniProtKB">
        <authorList>
            <consortium name="RefSeq"/>
        </authorList>
    </citation>
    <scope>IDENTIFICATION</scope>
</reference>
<dbReference type="GeneID" id="4983175"/>
<feature type="region of interest" description="Disordered" evidence="1">
    <location>
        <begin position="1"/>
        <end position="50"/>
    </location>
</feature>
<dbReference type="Gene3D" id="3.10.260.10">
    <property type="entry name" value="Transcription regulator HTH, APSES-type DNA-binding domain"/>
    <property type="match status" value="1"/>
</dbReference>
<protein>
    <recommendedName>
        <fullName evidence="2">HTH APSES-type domain-containing protein</fullName>
    </recommendedName>
</protein>
<dbReference type="SUPFAM" id="SSF54616">
    <property type="entry name" value="DNA-binding domain of Mlu1-box binding protein MBP1"/>
    <property type="match status" value="1"/>
</dbReference>
<evidence type="ECO:0000259" key="2">
    <source>
        <dbReference type="PROSITE" id="PS51299"/>
    </source>
</evidence>
<feature type="region of interest" description="Disordered" evidence="1">
    <location>
        <begin position="243"/>
        <end position="275"/>
    </location>
</feature>
<proteinExistence type="predicted"/>
<evidence type="ECO:0000313" key="3">
    <source>
        <dbReference type="RefSeq" id="XP_001392970.3"/>
    </source>
</evidence>
<dbReference type="VEuPathDB" id="FungiDB:An08g08570"/>
<sequence length="498" mass="55956">MASIRSLLNPNTSCPSLNPASSQRELSLQSPHSERKKVPKDQPSFRRGKVQGEVRYRVHDERDEELKTIHLKHKLYPIGNIADFPDRIPYTSKKRSFKERTGREGFEVFHYTFEMPDNPKTWVISWDYNVGLVLTRSLFKCNGHPKTAPAKVLKMNPGLGDISHSITGGALVGQGYWMPFRAAKALATTFCWNIRFVLTPMFGLDFPAQCIPPDDPRFNNMIIDPEIIRQAAEDVAYYRSLEPPISRRGSNNSFQKPDRDQQNKTRKSSPCQQKCQSVSPHDIYCVSPTSCSNSTYMLADTPYTADGSTSPRAVFGRGMREEFRSETSSQLTFYGSSLSSNHLSDDDHKRGSQVELHENYYGSDLPSAEVFSATGMVGACSWQPTDTCEPEASLEGSRAAIAAHTLMDLRNSGIRYGMLIDLVSFLYHKHTLDLIQPRLVYYFPFLTYLSPLVPSHQVRYSQSSTENQPLLATITQSVLPSKPAKHALSHTVTQSKAA</sequence>
<organism evidence="3">
    <name type="scientific">Aspergillus niger</name>
    <dbReference type="NCBI Taxonomy" id="5061"/>
    <lineage>
        <taxon>Eukaryota</taxon>
        <taxon>Fungi</taxon>
        <taxon>Dikarya</taxon>
        <taxon>Ascomycota</taxon>
        <taxon>Pezizomycotina</taxon>
        <taxon>Eurotiomycetes</taxon>
        <taxon>Eurotiomycetidae</taxon>
        <taxon>Eurotiales</taxon>
        <taxon>Aspergillaceae</taxon>
        <taxon>Aspergillus</taxon>
        <taxon>Aspergillus subgen. Circumdati</taxon>
    </lineage>
</organism>
<reference evidence="3" key="1">
    <citation type="submission" date="2025-02" db="EMBL/GenBank/DDBJ databases">
        <authorList>
            <consortium name="NCBI Genome Project"/>
        </authorList>
    </citation>
    <scope>NUCLEOTIDE SEQUENCE</scope>
</reference>
<accession>A0AAJ6QDN0</accession>
<dbReference type="RefSeq" id="XP_001392970.3">
    <property type="nucleotide sequence ID" value="XM_001392933.3"/>
</dbReference>
<evidence type="ECO:0000256" key="1">
    <source>
        <dbReference type="SAM" id="MobiDB-lite"/>
    </source>
</evidence>
<feature type="compositionally biased region" description="Basic and acidic residues" evidence="1">
    <location>
        <begin position="39"/>
        <end position="50"/>
    </location>
</feature>
<dbReference type="PANTHER" id="PTHR43828:SF5">
    <property type="entry name" value="TRANSCRIPTIONAL REPRESSOR XBP1"/>
    <property type="match status" value="1"/>
</dbReference>
<dbReference type="GO" id="GO:0000981">
    <property type="term" value="F:DNA-binding transcription factor activity, RNA polymerase II-specific"/>
    <property type="evidence" value="ECO:0007669"/>
    <property type="project" value="UniProtKB-ARBA"/>
</dbReference>
<dbReference type="InterPro" id="IPR051642">
    <property type="entry name" value="SWI6-like"/>
</dbReference>
<feature type="compositionally biased region" description="Polar residues" evidence="1">
    <location>
        <begin position="1"/>
        <end position="31"/>
    </location>
</feature>
<dbReference type="PROSITE" id="PS51299">
    <property type="entry name" value="HTH_APSES"/>
    <property type="match status" value="1"/>
</dbReference>
<name>A0AAJ6QDN0_ASPNG</name>
<dbReference type="InterPro" id="IPR036887">
    <property type="entry name" value="HTH_APSES_sf"/>
</dbReference>
<dbReference type="KEGG" id="ang:An08g08570"/>
<dbReference type="AlphaFoldDB" id="A0AAJ6QDN0"/>
<dbReference type="PANTHER" id="PTHR43828">
    <property type="entry name" value="ASPARAGINASE"/>
    <property type="match status" value="1"/>
</dbReference>